<reference evidence="3" key="1">
    <citation type="submission" date="2017-02" db="EMBL/GenBank/DDBJ databases">
        <authorList>
            <person name="Varghese N."/>
            <person name="Submissions S."/>
        </authorList>
    </citation>
    <scope>NUCLEOTIDE SEQUENCE [LARGE SCALE GENOMIC DNA]</scope>
    <source>
        <strain evidence="3">ATCC 25662</strain>
    </source>
</reference>
<evidence type="ECO:0000313" key="3">
    <source>
        <dbReference type="Proteomes" id="UP000243297"/>
    </source>
</evidence>
<proteinExistence type="predicted"/>
<keyword evidence="1" id="KW-1133">Transmembrane helix</keyword>
<dbReference type="RefSeq" id="WP_078710703.1">
    <property type="nucleotide sequence ID" value="NZ_FUWY01000001.1"/>
</dbReference>
<evidence type="ECO:0000313" key="2">
    <source>
        <dbReference type="EMBL" id="SJZ36533.1"/>
    </source>
</evidence>
<accession>A0A1T4K2F4</accession>
<feature type="transmembrane region" description="Helical" evidence="1">
    <location>
        <begin position="38"/>
        <end position="56"/>
    </location>
</feature>
<sequence>MIKSDAVKETLEFAILFLTALSEILLLMFYSIFDNKLLINILIVIIPVIFCTLFYLRYRKTHYQQIYSKEELKKQNRG</sequence>
<protein>
    <submittedName>
        <fullName evidence="2">Uncharacterized protein</fullName>
    </submittedName>
</protein>
<name>A0A1T4K2F4_9FIRM</name>
<gene>
    <name evidence="2" type="ORF">SAMN02745191_0251</name>
</gene>
<dbReference type="EMBL" id="FUWY01000001">
    <property type="protein sequence ID" value="SJZ36533.1"/>
    <property type="molecule type" value="Genomic_DNA"/>
</dbReference>
<dbReference type="STRING" id="118967.SAMN02745191_0251"/>
<keyword evidence="1" id="KW-0472">Membrane</keyword>
<organism evidence="2 3">
    <name type="scientific">Anaerorhabdus furcosa</name>
    <dbReference type="NCBI Taxonomy" id="118967"/>
    <lineage>
        <taxon>Bacteria</taxon>
        <taxon>Bacillati</taxon>
        <taxon>Bacillota</taxon>
        <taxon>Erysipelotrichia</taxon>
        <taxon>Erysipelotrichales</taxon>
        <taxon>Erysipelotrichaceae</taxon>
        <taxon>Anaerorhabdus</taxon>
    </lineage>
</organism>
<feature type="transmembrane region" description="Helical" evidence="1">
    <location>
        <begin position="12"/>
        <end position="32"/>
    </location>
</feature>
<keyword evidence="1" id="KW-0812">Transmembrane</keyword>
<dbReference type="Proteomes" id="UP000243297">
    <property type="component" value="Unassembled WGS sequence"/>
</dbReference>
<evidence type="ECO:0000256" key="1">
    <source>
        <dbReference type="SAM" id="Phobius"/>
    </source>
</evidence>
<dbReference type="AlphaFoldDB" id="A0A1T4K2F4"/>
<keyword evidence="3" id="KW-1185">Reference proteome</keyword>